<protein>
    <recommendedName>
        <fullName evidence="3">Fibrinogen C-terminal domain-containing protein</fullName>
    </recommendedName>
</protein>
<feature type="chain" id="PRO_5011965272" description="Fibrinogen C-terminal domain-containing protein" evidence="2">
    <location>
        <begin position="19"/>
        <end position="221"/>
    </location>
</feature>
<dbReference type="OrthoDB" id="7735550at2759"/>
<dbReference type="PROSITE" id="PS00514">
    <property type="entry name" value="FIBRINOGEN_C_1"/>
    <property type="match status" value="1"/>
</dbReference>
<dbReference type="InterPro" id="IPR036056">
    <property type="entry name" value="Fibrinogen-like_C"/>
</dbReference>
<evidence type="ECO:0000256" key="2">
    <source>
        <dbReference type="SAM" id="SignalP"/>
    </source>
</evidence>
<reference evidence="4" key="1">
    <citation type="submission" date="2017-05" db="UniProtKB">
        <authorList>
            <consortium name="EnsemblMetazoa"/>
        </authorList>
    </citation>
    <scope>IDENTIFICATION</scope>
</reference>
<keyword evidence="2" id="KW-0732">Signal</keyword>
<dbReference type="SUPFAM" id="SSF56496">
    <property type="entry name" value="Fibrinogen C-terminal domain-like"/>
    <property type="match status" value="1"/>
</dbReference>
<dbReference type="Gene3D" id="3.90.215.10">
    <property type="entry name" value="Gamma Fibrinogen, chain A, domain 1"/>
    <property type="match status" value="2"/>
</dbReference>
<dbReference type="eggNOG" id="KOG2579">
    <property type="taxonomic scope" value="Eukaryota"/>
</dbReference>
<evidence type="ECO:0000256" key="1">
    <source>
        <dbReference type="ARBA" id="ARBA00023157"/>
    </source>
</evidence>
<proteinExistence type="predicted"/>
<dbReference type="STRING" id="400682.A0A1X7TEP5"/>
<dbReference type="NCBIfam" id="NF040941">
    <property type="entry name" value="GGGWT_bact"/>
    <property type="match status" value="1"/>
</dbReference>
<dbReference type="InParanoid" id="A0A1X7TEP5"/>
<dbReference type="Pfam" id="PF00147">
    <property type="entry name" value="Fibrinogen_C"/>
    <property type="match status" value="1"/>
</dbReference>
<dbReference type="PANTHER" id="PTHR19143:SF458">
    <property type="entry name" value="FIBRINOGEN C-TERMINAL DOMAIN-CONTAINING PROTEIN-RELATED"/>
    <property type="match status" value="1"/>
</dbReference>
<accession>A0A1X7TEP5</accession>
<dbReference type="InterPro" id="IPR002181">
    <property type="entry name" value="Fibrinogen_a/b/g_C_dom"/>
</dbReference>
<dbReference type="PANTHER" id="PTHR19143">
    <property type="entry name" value="FIBRINOGEN/TENASCIN/ANGIOPOEITIN"/>
    <property type="match status" value="1"/>
</dbReference>
<dbReference type="SMART" id="SM00186">
    <property type="entry name" value="FBG"/>
    <property type="match status" value="1"/>
</dbReference>
<name>A0A1X7TEP5_AMPQE</name>
<organism evidence="4">
    <name type="scientific">Amphimedon queenslandica</name>
    <name type="common">Sponge</name>
    <dbReference type="NCBI Taxonomy" id="400682"/>
    <lineage>
        <taxon>Eukaryota</taxon>
        <taxon>Metazoa</taxon>
        <taxon>Porifera</taxon>
        <taxon>Demospongiae</taxon>
        <taxon>Heteroscleromorpha</taxon>
        <taxon>Haplosclerida</taxon>
        <taxon>Niphatidae</taxon>
        <taxon>Amphimedon</taxon>
    </lineage>
</organism>
<sequence length="221" mass="24638">MNGLCVLLAVICCTNVIGICHDNNSPFYSDSSVTAPIDCPIAKDCKAWFDAGATKSGVYPVKPDGDSPFQVYCDMETDGGGWTVFQRRQDGSVDFYRGWSEYEKGFGSKAHAKYNNCEILDSYTQYTLVIGSYTGTAGDSLSRHNIMKFSTKDRDNDVHNDLNCASRHSGAWWFKNCYTAHLNGAYSHSSTVPRGAGVVWDNFKGHTYSLKFTEMKVRRHN</sequence>
<dbReference type="InterPro" id="IPR050373">
    <property type="entry name" value="Fibrinogen_C-term_domain"/>
</dbReference>
<dbReference type="PROSITE" id="PS51406">
    <property type="entry name" value="FIBRINOGEN_C_2"/>
    <property type="match status" value="1"/>
</dbReference>
<dbReference type="InterPro" id="IPR020837">
    <property type="entry name" value="Fibrinogen_CS"/>
</dbReference>
<keyword evidence="1" id="KW-1015">Disulfide bond</keyword>
<dbReference type="EnsemblMetazoa" id="Aqu2.1.12837_001">
    <property type="protein sequence ID" value="Aqu2.1.12837_001"/>
    <property type="gene ID" value="Aqu2.1.12837"/>
</dbReference>
<dbReference type="AlphaFoldDB" id="A0A1X7TEP5"/>
<feature type="signal peptide" evidence="2">
    <location>
        <begin position="1"/>
        <end position="18"/>
    </location>
</feature>
<feature type="domain" description="Fibrinogen C-terminal" evidence="3">
    <location>
        <begin position="36"/>
        <end position="221"/>
    </location>
</feature>
<dbReference type="CDD" id="cd00087">
    <property type="entry name" value="FReD"/>
    <property type="match status" value="1"/>
</dbReference>
<evidence type="ECO:0000259" key="3">
    <source>
        <dbReference type="PROSITE" id="PS51406"/>
    </source>
</evidence>
<dbReference type="GO" id="GO:0005615">
    <property type="term" value="C:extracellular space"/>
    <property type="evidence" value="ECO:0007669"/>
    <property type="project" value="TreeGrafter"/>
</dbReference>
<evidence type="ECO:0000313" key="4">
    <source>
        <dbReference type="EnsemblMetazoa" id="Aqu2.1.12837_001"/>
    </source>
</evidence>
<dbReference type="InterPro" id="IPR014716">
    <property type="entry name" value="Fibrinogen_a/b/g_C_1"/>
</dbReference>